<dbReference type="UniPathway" id="UPA00286"/>
<dbReference type="InterPro" id="IPR036514">
    <property type="entry name" value="SGNH_hydro_sf"/>
</dbReference>
<reference evidence="2 3" key="1">
    <citation type="submission" date="2019-08" db="EMBL/GenBank/DDBJ databases">
        <title>Complete genome sequence of Candidatus Uab amorphum.</title>
        <authorList>
            <person name="Shiratori T."/>
            <person name="Suzuki S."/>
            <person name="Kakizawa Y."/>
            <person name="Ishida K."/>
        </authorList>
    </citation>
    <scope>NUCLEOTIDE SEQUENCE [LARGE SCALE GENOMIC DNA]</scope>
    <source>
        <strain evidence="2 3">SRT547</strain>
    </source>
</reference>
<feature type="transmembrane region" description="Helical" evidence="1">
    <location>
        <begin position="74"/>
        <end position="100"/>
    </location>
</feature>
<accession>A0A5S9IMU4</accession>
<proteinExistence type="predicted"/>
<dbReference type="AlphaFoldDB" id="A0A5S9IMU4"/>
<keyword evidence="1" id="KW-0812">Transmembrane</keyword>
<gene>
    <name evidence="2" type="ORF">UABAM_02588</name>
</gene>
<dbReference type="Gene3D" id="3.40.50.1110">
    <property type="entry name" value="SGNH hydrolase"/>
    <property type="match status" value="1"/>
</dbReference>
<keyword evidence="3" id="KW-1185">Reference proteome</keyword>
<evidence type="ECO:0000256" key="1">
    <source>
        <dbReference type="SAM" id="Phobius"/>
    </source>
</evidence>
<name>A0A5S9IMU4_UABAM</name>
<protein>
    <submittedName>
        <fullName evidence="2">Uncharacterized protein</fullName>
    </submittedName>
</protein>
<dbReference type="Proteomes" id="UP000326354">
    <property type="component" value="Chromosome"/>
</dbReference>
<organism evidence="2 3">
    <name type="scientific">Uabimicrobium amorphum</name>
    <dbReference type="NCBI Taxonomy" id="2596890"/>
    <lineage>
        <taxon>Bacteria</taxon>
        <taxon>Pseudomonadati</taxon>
        <taxon>Planctomycetota</taxon>
        <taxon>Candidatus Uabimicrobiia</taxon>
        <taxon>Candidatus Uabimicrobiales</taxon>
        <taxon>Candidatus Uabimicrobiaceae</taxon>
        <taxon>Candidatus Uabimicrobium</taxon>
    </lineage>
</organism>
<dbReference type="EMBL" id="AP019860">
    <property type="protein sequence ID" value="BBM84232.1"/>
    <property type="molecule type" value="Genomic_DNA"/>
</dbReference>
<dbReference type="KEGG" id="uam:UABAM_02588"/>
<evidence type="ECO:0000313" key="2">
    <source>
        <dbReference type="EMBL" id="BBM84232.1"/>
    </source>
</evidence>
<keyword evidence="1" id="KW-1133">Transmembrane helix</keyword>
<dbReference type="GO" id="GO:0042121">
    <property type="term" value="P:alginic acid biosynthetic process"/>
    <property type="evidence" value="ECO:0007669"/>
    <property type="project" value="UniProtKB-UniPathway"/>
</dbReference>
<dbReference type="GO" id="GO:0016788">
    <property type="term" value="F:hydrolase activity, acting on ester bonds"/>
    <property type="evidence" value="ECO:0007669"/>
    <property type="project" value="UniProtKB-ARBA"/>
</dbReference>
<keyword evidence="1" id="KW-0472">Membrane</keyword>
<dbReference type="CDD" id="cd00229">
    <property type="entry name" value="SGNH_hydrolase"/>
    <property type="match status" value="1"/>
</dbReference>
<evidence type="ECO:0000313" key="3">
    <source>
        <dbReference type="Proteomes" id="UP000326354"/>
    </source>
</evidence>
<sequence>MTKKWWLTILICGNVILWLIPSDVAEILAEDDDLIFEMYSLSKFATQMIFLLVTIFVMDIALRDNKKRCCLQWTILALSVAATSFIAYMYLLTTLPAYFYQKTGNVVHRIPAQKTSGFFRDRPSSNYLQKYFPRVPSHHFTLTTDKNGFRNLDIPETADILVIGDSFGEGYGVSDNETWSQVLQNITDKRIYNLSVTATNPVHYYHNLKKYIRQFSPQLVICMIFEGNDFRKYRIKSFANASDRMLRRRIKKRLAHYLRWRIFPWTSDYCKLKSISWLPLVVPTASKNYYHFSAKKIHNMYRAPRKIIGSRAWKVVWKALADIKKEAQEAQAEVLYVYVPCKTRVVMPLITEHKWEAIHSYLGIKAPFSSKFATHFFEKMDSIERAFLQKSEQENFQVVSTTTMLRQGSAKGRKLYFTYDDHWTALGNKEIAEFIAQCIKK</sequence>
<dbReference type="SUPFAM" id="SSF52266">
    <property type="entry name" value="SGNH hydrolase"/>
    <property type="match status" value="1"/>
</dbReference>
<dbReference type="RefSeq" id="WP_173013285.1">
    <property type="nucleotide sequence ID" value="NZ_AP019860.1"/>
</dbReference>
<feature type="transmembrane region" description="Helical" evidence="1">
    <location>
        <begin position="45"/>
        <end position="62"/>
    </location>
</feature>